<dbReference type="CDD" id="cd00090">
    <property type="entry name" value="HTH_ARSR"/>
    <property type="match status" value="1"/>
</dbReference>
<comment type="caution">
    <text evidence="6">The sequence shown here is derived from an EMBL/GenBank/DDBJ whole genome shotgun (WGS) entry which is preliminary data.</text>
</comment>
<dbReference type="Gene3D" id="1.10.10.10">
    <property type="entry name" value="Winged helix-like DNA-binding domain superfamily/Winged helix DNA-binding domain"/>
    <property type="match status" value="1"/>
</dbReference>
<keyword evidence="1" id="KW-0805">Transcription regulation</keyword>
<dbReference type="SUPFAM" id="SSF141571">
    <property type="entry name" value="Pentapeptide repeat-like"/>
    <property type="match status" value="1"/>
</dbReference>
<feature type="compositionally biased region" description="Low complexity" evidence="4">
    <location>
        <begin position="26"/>
        <end position="72"/>
    </location>
</feature>
<dbReference type="InterPro" id="IPR001845">
    <property type="entry name" value="HTH_ArsR_DNA-bd_dom"/>
</dbReference>
<dbReference type="InterPro" id="IPR036388">
    <property type="entry name" value="WH-like_DNA-bd_sf"/>
</dbReference>
<dbReference type="PANTHER" id="PTHR43132">
    <property type="entry name" value="ARSENICAL RESISTANCE OPERON REPRESSOR ARSR-RELATED"/>
    <property type="match status" value="1"/>
</dbReference>
<dbReference type="SMART" id="SM00418">
    <property type="entry name" value="HTH_ARSR"/>
    <property type="match status" value="1"/>
</dbReference>
<evidence type="ECO:0000256" key="4">
    <source>
        <dbReference type="SAM" id="MobiDB-lite"/>
    </source>
</evidence>
<dbReference type="RefSeq" id="WP_232498291.1">
    <property type="nucleotide sequence ID" value="NZ_BAAANH010000001.1"/>
</dbReference>
<dbReference type="Proteomes" id="UP001500506">
    <property type="component" value="Unassembled WGS sequence"/>
</dbReference>
<reference evidence="7" key="1">
    <citation type="journal article" date="2019" name="Int. J. Syst. Evol. Microbiol.">
        <title>The Global Catalogue of Microorganisms (GCM) 10K type strain sequencing project: providing services to taxonomists for standard genome sequencing and annotation.</title>
        <authorList>
            <consortium name="The Broad Institute Genomics Platform"/>
            <consortium name="The Broad Institute Genome Sequencing Center for Infectious Disease"/>
            <person name="Wu L."/>
            <person name="Ma J."/>
        </authorList>
    </citation>
    <scope>NUCLEOTIDE SEQUENCE [LARGE SCALE GENOMIC DNA]</scope>
    <source>
        <strain evidence="7">JCM 14319</strain>
    </source>
</reference>
<dbReference type="EMBL" id="BAAANH010000001">
    <property type="protein sequence ID" value="GAA1751055.1"/>
    <property type="molecule type" value="Genomic_DNA"/>
</dbReference>
<sequence>MSESTPPREARDAQASGAQTRGAQTSGAQTSDAQAGGAQASGAHMSGAHMSGAQASGAQAGDAQPGDAQAGDAPERRAIDLHDAGPMRALAHPLRLRILGLLRSRGPQSVGMLAEATGVASGSVSYHLSTLAKHGFVVPAPEYERDGRERWWQAAHEMTTVRSEEFLDDPERREAAEAMRRTVLDSYHHELVDALNAEIDLEPEWVAASDSSDGAAHLTLDEFRELGADLAAVRDKWWARRGEPREGTRLVRWITHTFPRSGS</sequence>
<evidence type="ECO:0000313" key="6">
    <source>
        <dbReference type="EMBL" id="GAA1751055.1"/>
    </source>
</evidence>
<dbReference type="SUPFAM" id="SSF46785">
    <property type="entry name" value="Winged helix' DNA-binding domain"/>
    <property type="match status" value="1"/>
</dbReference>
<evidence type="ECO:0000256" key="1">
    <source>
        <dbReference type="ARBA" id="ARBA00023015"/>
    </source>
</evidence>
<keyword evidence="3" id="KW-0804">Transcription</keyword>
<gene>
    <name evidence="6" type="ORF">GCM10009747_05550</name>
</gene>
<accession>A0ABP4WFM9</accession>
<name>A0ABP4WFM9_9MICO</name>
<keyword evidence="2" id="KW-0238">DNA-binding</keyword>
<evidence type="ECO:0000313" key="7">
    <source>
        <dbReference type="Proteomes" id="UP001500506"/>
    </source>
</evidence>
<feature type="compositionally biased region" description="Basic and acidic residues" evidence="4">
    <location>
        <begin position="1"/>
        <end position="12"/>
    </location>
</feature>
<dbReference type="Gene3D" id="2.160.20.80">
    <property type="entry name" value="E3 ubiquitin-protein ligase SopA"/>
    <property type="match status" value="1"/>
</dbReference>
<protein>
    <recommendedName>
        <fullName evidence="5">HTH arsR-type domain-containing protein</fullName>
    </recommendedName>
</protein>
<dbReference type="InterPro" id="IPR011991">
    <property type="entry name" value="ArsR-like_HTH"/>
</dbReference>
<evidence type="ECO:0000256" key="2">
    <source>
        <dbReference type="ARBA" id="ARBA00023125"/>
    </source>
</evidence>
<dbReference type="PANTHER" id="PTHR43132:SF2">
    <property type="entry name" value="ARSENICAL RESISTANCE OPERON REPRESSOR ARSR-RELATED"/>
    <property type="match status" value="1"/>
</dbReference>
<proteinExistence type="predicted"/>
<dbReference type="InterPro" id="IPR036390">
    <property type="entry name" value="WH_DNA-bd_sf"/>
</dbReference>
<evidence type="ECO:0000259" key="5">
    <source>
        <dbReference type="PROSITE" id="PS50987"/>
    </source>
</evidence>
<feature type="region of interest" description="Disordered" evidence="4">
    <location>
        <begin position="1"/>
        <end position="73"/>
    </location>
</feature>
<feature type="domain" description="HTH arsR-type" evidence="5">
    <location>
        <begin position="75"/>
        <end position="174"/>
    </location>
</feature>
<dbReference type="Pfam" id="PF12840">
    <property type="entry name" value="HTH_20"/>
    <property type="match status" value="1"/>
</dbReference>
<organism evidence="6 7">
    <name type="scientific">Agromyces humatus</name>
    <dbReference type="NCBI Taxonomy" id="279573"/>
    <lineage>
        <taxon>Bacteria</taxon>
        <taxon>Bacillati</taxon>
        <taxon>Actinomycetota</taxon>
        <taxon>Actinomycetes</taxon>
        <taxon>Micrococcales</taxon>
        <taxon>Microbacteriaceae</taxon>
        <taxon>Agromyces</taxon>
    </lineage>
</organism>
<evidence type="ECO:0000256" key="3">
    <source>
        <dbReference type="ARBA" id="ARBA00023163"/>
    </source>
</evidence>
<keyword evidence="7" id="KW-1185">Reference proteome</keyword>
<dbReference type="InterPro" id="IPR051011">
    <property type="entry name" value="Metal_resp_trans_reg"/>
</dbReference>
<feature type="compositionally biased region" description="Polar residues" evidence="4">
    <location>
        <begin position="16"/>
        <end position="25"/>
    </location>
</feature>
<dbReference type="PROSITE" id="PS50987">
    <property type="entry name" value="HTH_ARSR_2"/>
    <property type="match status" value="1"/>
</dbReference>